<dbReference type="EMBL" id="JAFMYU010000026">
    <property type="protein sequence ID" value="MBO0934101.1"/>
    <property type="molecule type" value="Genomic_DNA"/>
</dbReference>
<dbReference type="Proteomes" id="UP000664795">
    <property type="component" value="Unassembled WGS sequence"/>
</dbReference>
<dbReference type="RefSeq" id="WP_207338063.1">
    <property type="nucleotide sequence ID" value="NZ_JAFMYU010000026.1"/>
</dbReference>
<sequence>MSTTLRIGVMGSIPAGDSTGPSGSLAFGNAVFRGVGFVGSSPSLPAHAG</sequence>
<keyword evidence="2" id="KW-1185">Reference proteome</keyword>
<gene>
    <name evidence="1" type="ORF">J2I48_24050</name>
</gene>
<comment type="caution">
    <text evidence="1">The sequence shown here is derived from an EMBL/GenBank/DDBJ whole genome shotgun (WGS) entry which is preliminary data.</text>
</comment>
<accession>A0A939GCD0</accession>
<reference evidence="1 2" key="1">
    <citation type="submission" date="2021-03" db="EMBL/GenBank/DDBJ databases">
        <title>Fibrella sp. HMF5036 genome sequencing and assembly.</title>
        <authorList>
            <person name="Kang H."/>
            <person name="Kim H."/>
            <person name="Bae S."/>
            <person name="Joh K."/>
        </authorList>
    </citation>
    <scope>NUCLEOTIDE SEQUENCE [LARGE SCALE GENOMIC DNA]</scope>
    <source>
        <strain evidence="1 2">HMF5036</strain>
    </source>
</reference>
<dbReference type="AlphaFoldDB" id="A0A939GCD0"/>
<name>A0A939GCD0_9BACT</name>
<evidence type="ECO:0000313" key="2">
    <source>
        <dbReference type="Proteomes" id="UP000664795"/>
    </source>
</evidence>
<protein>
    <submittedName>
        <fullName evidence="1">Uncharacterized protein</fullName>
    </submittedName>
</protein>
<proteinExistence type="predicted"/>
<evidence type="ECO:0000313" key="1">
    <source>
        <dbReference type="EMBL" id="MBO0934101.1"/>
    </source>
</evidence>
<organism evidence="1 2">
    <name type="scientific">Fibrella aquatilis</name>
    <dbReference type="NCBI Taxonomy" id="2817059"/>
    <lineage>
        <taxon>Bacteria</taxon>
        <taxon>Pseudomonadati</taxon>
        <taxon>Bacteroidota</taxon>
        <taxon>Cytophagia</taxon>
        <taxon>Cytophagales</taxon>
        <taxon>Spirosomataceae</taxon>
        <taxon>Fibrella</taxon>
    </lineage>
</organism>